<proteinExistence type="predicted"/>
<dbReference type="EMBL" id="AMZH03003113">
    <property type="protein sequence ID" value="RRT73380.1"/>
    <property type="molecule type" value="Genomic_DNA"/>
</dbReference>
<evidence type="ECO:0000313" key="2">
    <source>
        <dbReference type="EMBL" id="RRT73380.1"/>
    </source>
</evidence>
<organism evidence="2 3">
    <name type="scientific">Ensete ventricosum</name>
    <name type="common">Abyssinian banana</name>
    <name type="synonym">Musa ensete</name>
    <dbReference type="NCBI Taxonomy" id="4639"/>
    <lineage>
        <taxon>Eukaryota</taxon>
        <taxon>Viridiplantae</taxon>
        <taxon>Streptophyta</taxon>
        <taxon>Embryophyta</taxon>
        <taxon>Tracheophyta</taxon>
        <taxon>Spermatophyta</taxon>
        <taxon>Magnoliopsida</taxon>
        <taxon>Liliopsida</taxon>
        <taxon>Zingiberales</taxon>
        <taxon>Musaceae</taxon>
        <taxon>Ensete</taxon>
    </lineage>
</organism>
<name>A0A427AAY8_ENSVE</name>
<feature type="compositionally biased region" description="Basic and acidic residues" evidence="1">
    <location>
        <begin position="105"/>
        <end position="117"/>
    </location>
</feature>
<evidence type="ECO:0000256" key="1">
    <source>
        <dbReference type="SAM" id="MobiDB-lite"/>
    </source>
</evidence>
<sequence>MERVEELDGSLERLVGRRGVREGTSPPSASVGAIHAPLGALINYCSVQSQHFQMALFDRVHDAGWLITFMDYRISQLQQELDTLKYGEGPEAVAKAEEHAFELGQELEKTKRERDEAPCGSRLPRKT</sequence>
<gene>
    <name evidence="2" type="ORF">B296_00004437</name>
</gene>
<dbReference type="Proteomes" id="UP000287651">
    <property type="component" value="Unassembled WGS sequence"/>
</dbReference>
<dbReference type="AlphaFoldDB" id="A0A427AAY8"/>
<protein>
    <submittedName>
        <fullName evidence="2">Uncharacterized protein</fullName>
    </submittedName>
</protein>
<evidence type="ECO:0000313" key="3">
    <source>
        <dbReference type="Proteomes" id="UP000287651"/>
    </source>
</evidence>
<comment type="caution">
    <text evidence="2">The sequence shown here is derived from an EMBL/GenBank/DDBJ whole genome shotgun (WGS) entry which is preliminary data.</text>
</comment>
<feature type="region of interest" description="Disordered" evidence="1">
    <location>
        <begin position="105"/>
        <end position="127"/>
    </location>
</feature>
<accession>A0A427AAY8</accession>
<reference evidence="2 3" key="1">
    <citation type="journal article" date="2014" name="Agronomy (Basel)">
        <title>A Draft Genome Sequence for Ensete ventricosum, the Drought-Tolerant Tree Against Hunger.</title>
        <authorList>
            <person name="Harrison J."/>
            <person name="Moore K.A."/>
            <person name="Paszkiewicz K."/>
            <person name="Jones T."/>
            <person name="Grant M."/>
            <person name="Ambacheew D."/>
            <person name="Muzemil S."/>
            <person name="Studholme D.J."/>
        </authorList>
    </citation>
    <scope>NUCLEOTIDE SEQUENCE [LARGE SCALE GENOMIC DNA]</scope>
</reference>